<keyword evidence="4" id="KW-1003">Cell membrane</keyword>
<dbReference type="GO" id="GO:0015774">
    <property type="term" value="P:polysaccharide transport"/>
    <property type="evidence" value="ECO:0007669"/>
    <property type="project" value="UniProtKB-KW"/>
</dbReference>
<feature type="transmembrane region" description="Helical" evidence="9">
    <location>
        <begin position="232"/>
        <end position="251"/>
    </location>
</feature>
<feature type="transmembrane region" description="Helical" evidence="9">
    <location>
        <begin position="113"/>
        <end position="134"/>
    </location>
</feature>
<sequence>MHRLLTDSWQALRVWRVWLFLGVQDVKARFRRSAIGPVWIFLNMSLFVAGAGLLYGVMINQPMKILLPYLVTGFTLWAMVVSSLTESGWAFVNAEGYIKQFCYPKQIYLLRTLVSSTIIMLITLPAIIPIQLYFGSFSIVGWLLAVPGLLLLLLAALGHITLCAYLGVRFRDLPHAAGGLLQVAFFVTPVMFPAKVLQDHHLELIYQFNPLYYILEAARHPILLGELAAPEIYAFAGVYILLVWAFAGLVARSLDSRVVLLL</sequence>
<keyword evidence="3" id="KW-0813">Transport</keyword>
<dbReference type="AlphaFoldDB" id="Q01R63"/>
<feature type="transmembrane region" description="Helical" evidence="9">
    <location>
        <begin position="65"/>
        <end position="92"/>
    </location>
</feature>
<dbReference type="GO" id="GO:0140359">
    <property type="term" value="F:ABC-type transporter activity"/>
    <property type="evidence" value="ECO:0007669"/>
    <property type="project" value="InterPro"/>
</dbReference>
<dbReference type="PANTHER" id="PTHR30413:SF10">
    <property type="entry name" value="CAPSULE POLYSACCHARIDE EXPORT INNER-MEMBRANE PROTEIN CTRC"/>
    <property type="match status" value="1"/>
</dbReference>
<evidence type="ECO:0000256" key="4">
    <source>
        <dbReference type="ARBA" id="ARBA00022475"/>
    </source>
</evidence>
<feature type="transmembrane region" description="Helical" evidence="9">
    <location>
        <begin position="140"/>
        <end position="166"/>
    </location>
</feature>
<protein>
    <submittedName>
        <fullName evidence="11">ABC-2 type transporter</fullName>
    </submittedName>
</protein>
<reference evidence="11" key="1">
    <citation type="submission" date="2006-10" db="EMBL/GenBank/DDBJ databases">
        <title>Complete sequence of Solibacter usitatus Ellin6076.</title>
        <authorList>
            <consortium name="US DOE Joint Genome Institute"/>
            <person name="Copeland A."/>
            <person name="Lucas S."/>
            <person name="Lapidus A."/>
            <person name="Barry K."/>
            <person name="Detter J.C."/>
            <person name="Glavina del Rio T."/>
            <person name="Hammon N."/>
            <person name="Israni S."/>
            <person name="Dalin E."/>
            <person name="Tice H."/>
            <person name="Pitluck S."/>
            <person name="Thompson L.S."/>
            <person name="Brettin T."/>
            <person name="Bruce D."/>
            <person name="Han C."/>
            <person name="Tapia R."/>
            <person name="Gilna P."/>
            <person name="Schmutz J."/>
            <person name="Larimer F."/>
            <person name="Land M."/>
            <person name="Hauser L."/>
            <person name="Kyrpides N."/>
            <person name="Mikhailova N."/>
            <person name="Janssen P.H."/>
            <person name="Kuske C.R."/>
            <person name="Richardson P."/>
        </authorList>
    </citation>
    <scope>NUCLEOTIDE SEQUENCE</scope>
    <source>
        <strain evidence="11">Ellin6076</strain>
    </source>
</reference>
<evidence type="ECO:0000259" key="10">
    <source>
        <dbReference type="Pfam" id="PF01061"/>
    </source>
</evidence>
<dbReference type="HOGENOM" id="CLU_060703_0_0_0"/>
<dbReference type="eggNOG" id="COG1682">
    <property type="taxonomic scope" value="Bacteria"/>
</dbReference>
<evidence type="ECO:0000256" key="3">
    <source>
        <dbReference type="ARBA" id="ARBA00022448"/>
    </source>
</evidence>
<comment type="similarity">
    <text evidence="2">Belongs to the ABC-2 integral membrane protein family.</text>
</comment>
<gene>
    <name evidence="11" type="ordered locus">Acid_6944</name>
</gene>
<feature type="transmembrane region" description="Helical" evidence="9">
    <location>
        <begin position="38"/>
        <end position="59"/>
    </location>
</feature>
<evidence type="ECO:0000256" key="8">
    <source>
        <dbReference type="ARBA" id="ARBA00023136"/>
    </source>
</evidence>
<proteinExistence type="inferred from homology"/>
<name>Q01R63_SOLUE</name>
<feature type="transmembrane region" description="Helical" evidence="9">
    <location>
        <begin position="173"/>
        <end position="192"/>
    </location>
</feature>
<dbReference type="Pfam" id="PF01061">
    <property type="entry name" value="ABC2_membrane"/>
    <property type="match status" value="1"/>
</dbReference>
<evidence type="ECO:0000256" key="6">
    <source>
        <dbReference type="ARBA" id="ARBA00022989"/>
    </source>
</evidence>
<evidence type="ECO:0000256" key="5">
    <source>
        <dbReference type="ARBA" id="ARBA00022692"/>
    </source>
</evidence>
<evidence type="ECO:0000313" key="11">
    <source>
        <dbReference type="EMBL" id="ABJ87857.1"/>
    </source>
</evidence>
<evidence type="ECO:0000256" key="2">
    <source>
        <dbReference type="ARBA" id="ARBA00007783"/>
    </source>
</evidence>
<dbReference type="EMBL" id="CP000473">
    <property type="protein sequence ID" value="ABJ87857.1"/>
    <property type="molecule type" value="Genomic_DNA"/>
</dbReference>
<dbReference type="KEGG" id="sus:Acid_6944"/>
<dbReference type="GO" id="GO:0015920">
    <property type="term" value="P:lipopolysaccharide transport"/>
    <property type="evidence" value="ECO:0007669"/>
    <property type="project" value="TreeGrafter"/>
</dbReference>
<keyword evidence="8 9" id="KW-0472">Membrane</keyword>
<keyword evidence="7" id="KW-0625">Polysaccharide transport</keyword>
<organism evidence="11">
    <name type="scientific">Solibacter usitatus (strain Ellin6076)</name>
    <dbReference type="NCBI Taxonomy" id="234267"/>
    <lineage>
        <taxon>Bacteria</taxon>
        <taxon>Pseudomonadati</taxon>
        <taxon>Acidobacteriota</taxon>
        <taxon>Terriglobia</taxon>
        <taxon>Bryobacterales</taxon>
        <taxon>Solibacteraceae</taxon>
        <taxon>Candidatus Solibacter</taxon>
    </lineage>
</organism>
<evidence type="ECO:0000256" key="1">
    <source>
        <dbReference type="ARBA" id="ARBA00004651"/>
    </source>
</evidence>
<dbReference type="InterPro" id="IPR013525">
    <property type="entry name" value="ABC2_TM"/>
</dbReference>
<dbReference type="PANTHER" id="PTHR30413">
    <property type="entry name" value="INNER MEMBRANE TRANSPORT PERMEASE"/>
    <property type="match status" value="1"/>
</dbReference>
<dbReference type="STRING" id="234267.Acid_6944"/>
<keyword evidence="6 9" id="KW-1133">Transmembrane helix</keyword>
<keyword evidence="7" id="KW-0762">Sugar transport</keyword>
<comment type="subcellular location">
    <subcellularLocation>
        <location evidence="1">Cell membrane</location>
        <topology evidence="1">Multi-pass membrane protein</topology>
    </subcellularLocation>
</comment>
<evidence type="ECO:0000256" key="9">
    <source>
        <dbReference type="SAM" id="Phobius"/>
    </source>
</evidence>
<feature type="domain" description="ABC-2 type transporter transmembrane" evidence="10">
    <location>
        <begin position="21"/>
        <end position="220"/>
    </location>
</feature>
<dbReference type="GO" id="GO:0005886">
    <property type="term" value="C:plasma membrane"/>
    <property type="evidence" value="ECO:0007669"/>
    <property type="project" value="UniProtKB-SubCell"/>
</dbReference>
<evidence type="ECO:0000256" key="7">
    <source>
        <dbReference type="ARBA" id="ARBA00023047"/>
    </source>
</evidence>
<accession>Q01R63</accession>
<dbReference type="InParanoid" id="Q01R63"/>
<keyword evidence="5 9" id="KW-0812">Transmembrane</keyword>